<proteinExistence type="predicted"/>
<accession>A0ABR8HK64</accession>
<dbReference type="Proteomes" id="UP000606396">
    <property type="component" value="Unassembled WGS sequence"/>
</dbReference>
<keyword evidence="3" id="KW-1185">Reference proteome</keyword>
<feature type="transmembrane region" description="Helical" evidence="1">
    <location>
        <begin position="71"/>
        <end position="92"/>
    </location>
</feature>
<protein>
    <submittedName>
        <fullName evidence="2">Uncharacterized protein</fullName>
    </submittedName>
</protein>
<evidence type="ECO:0000313" key="3">
    <source>
        <dbReference type="Proteomes" id="UP000606396"/>
    </source>
</evidence>
<reference evidence="2 3" key="1">
    <citation type="journal article" date="2020" name="ISME J.">
        <title>Comparative genomics reveals insights into cyanobacterial evolution and habitat adaptation.</title>
        <authorList>
            <person name="Chen M.Y."/>
            <person name="Teng W.K."/>
            <person name="Zhao L."/>
            <person name="Hu C.X."/>
            <person name="Zhou Y.K."/>
            <person name="Han B.P."/>
            <person name="Song L.R."/>
            <person name="Shu W.S."/>
        </authorList>
    </citation>
    <scope>NUCLEOTIDE SEQUENCE [LARGE SCALE GENOMIC DNA]</scope>
    <source>
        <strain evidence="2 3">FACHB-252</strain>
    </source>
</reference>
<dbReference type="EMBL" id="JACJTC010000044">
    <property type="protein sequence ID" value="MBD2616256.1"/>
    <property type="molecule type" value="Genomic_DNA"/>
</dbReference>
<gene>
    <name evidence="2" type="ORF">H6G94_34290</name>
</gene>
<feature type="transmembrane region" description="Helical" evidence="1">
    <location>
        <begin position="44"/>
        <end position="64"/>
    </location>
</feature>
<comment type="caution">
    <text evidence="2">The sequence shown here is derived from an EMBL/GenBank/DDBJ whole genome shotgun (WGS) entry which is preliminary data.</text>
</comment>
<feature type="transmembrane region" description="Helical" evidence="1">
    <location>
        <begin position="104"/>
        <end position="121"/>
    </location>
</feature>
<keyword evidence="1" id="KW-0472">Membrane</keyword>
<keyword evidence="1" id="KW-1133">Transmembrane helix</keyword>
<organism evidence="2 3">
    <name type="scientific">Nostoc punctiforme FACHB-252</name>
    <dbReference type="NCBI Taxonomy" id="1357509"/>
    <lineage>
        <taxon>Bacteria</taxon>
        <taxon>Bacillati</taxon>
        <taxon>Cyanobacteriota</taxon>
        <taxon>Cyanophyceae</taxon>
        <taxon>Nostocales</taxon>
        <taxon>Nostocaceae</taxon>
        <taxon>Nostoc</taxon>
    </lineage>
</organism>
<name>A0ABR8HK64_NOSPU</name>
<dbReference type="RefSeq" id="WP_190952711.1">
    <property type="nucleotide sequence ID" value="NZ_JACJTC010000044.1"/>
</dbReference>
<feature type="transmembrane region" description="Helical" evidence="1">
    <location>
        <begin position="5"/>
        <end position="24"/>
    </location>
</feature>
<keyword evidence="1" id="KW-0812">Transmembrane</keyword>
<sequence>MTEIILICVIMLTAIVIGEMLFEWSSDEYFIVFRVKEMLFSSPLSELMSIAIGIGIGTMAVHLGKLWKPSLVFSTSALWALAICLFISIFLKSRLSIEPTLIDLYNNKIMVSILVGVFFTGKNYRR</sequence>
<evidence type="ECO:0000256" key="1">
    <source>
        <dbReference type="SAM" id="Phobius"/>
    </source>
</evidence>
<evidence type="ECO:0000313" key="2">
    <source>
        <dbReference type="EMBL" id="MBD2616256.1"/>
    </source>
</evidence>